<name>A0A2P2II05_RHIMU</name>
<dbReference type="InterPro" id="IPR011990">
    <property type="entry name" value="TPR-like_helical_dom_sf"/>
</dbReference>
<dbReference type="Pfam" id="PF20431">
    <property type="entry name" value="E_motif"/>
    <property type="match status" value="1"/>
</dbReference>
<feature type="domain" description="DYW" evidence="2">
    <location>
        <begin position="154"/>
        <end position="246"/>
    </location>
</feature>
<dbReference type="Gene3D" id="1.25.40.10">
    <property type="entry name" value="Tetratricopeptide repeat domain"/>
    <property type="match status" value="1"/>
</dbReference>
<dbReference type="PANTHER" id="PTHR47926">
    <property type="entry name" value="PENTATRICOPEPTIDE REPEAT-CONTAINING PROTEIN"/>
    <property type="match status" value="1"/>
</dbReference>
<dbReference type="Pfam" id="PF14432">
    <property type="entry name" value="DYW_deaminase"/>
    <property type="match status" value="1"/>
</dbReference>
<comment type="similarity">
    <text evidence="1">Belongs to the PPR family. PCMP-H subfamily.</text>
</comment>
<dbReference type="InterPro" id="IPR046960">
    <property type="entry name" value="PPR_At4g14850-like_plant"/>
</dbReference>
<dbReference type="GO" id="GO:0009451">
    <property type="term" value="P:RNA modification"/>
    <property type="evidence" value="ECO:0007669"/>
    <property type="project" value="InterPro"/>
</dbReference>
<protein>
    <recommendedName>
        <fullName evidence="2">DYW domain-containing protein</fullName>
    </recommendedName>
</protein>
<dbReference type="AlphaFoldDB" id="A0A2P2II05"/>
<dbReference type="InterPro" id="IPR032867">
    <property type="entry name" value="DYW_dom"/>
</dbReference>
<evidence type="ECO:0000313" key="3">
    <source>
        <dbReference type="EMBL" id="MBW80860.1"/>
    </source>
</evidence>
<proteinExistence type="inferred from homology"/>
<dbReference type="EMBL" id="GGEC01000377">
    <property type="protein sequence ID" value="MBW80860.1"/>
    <property type="molecule type" value="Transcribed_RNA"/>
</dbReference>
<organism evidence="3">
    <name type="scientific">Rhizophora mucronata</name>
    <name type="common">Asiatic mangrove</name>
    <dbReference type="NCBI Taxonomy" id="61149"/>
    <lineage>
        <taxon>Eukaryota</taxon>
        <taxon>Viridiplantae</taxon>
        <taxon>Streptophyta</taxon>
        <taxon>Embryophyta</taxon>
        <taxon>Tracheophyta</taxon>
        <taxon>Spermatophyta</taxon>
        <taxon>Magnoliopsida</taxon>
        <taxon>eudicotyledons</taxon>
        <taxon>Gunneridae</taxon>
        <taxon>Pentapetalae</taxon>
        <taxon>rosids</taxon>
        <taxon>fabids</taxon>
        <taxon>Malpighiales</taxon>
        <taxon>Rhizophoraceae</taxon>
        <taxon>Rhizophora</taxon>
    </lineage>
</organism>
<sequence>MVHTYSITPIIKHYTCMVDLLARAGCLSEAFNFIETMPVQPDAELLTAFLSSCCSRMNVEMTRTVGNKLLELEPQQPGAYMLLSNFYGLIGDLESLANVRRLMLRRGITKEKAHTWVEINKKVHIFESGDKSHPLINEIHFYLQNLVCKMKRMGYVPNTTMVMQNVDECVKEEIVLGHCEKLAICLGLISTPPGTRITIVKNLRVCVDCHMATALISRIEGREIVARDSSRFHHFRDGICSCGNHW</sequence>
<accession>A0A2P2II05</accession>
<dbReference type="PANTHER" id="PTHR47926:SF423">
    <property type="entry name" value="REPEAT-CONTAINING PROTEIN, PUTATIVE-RELATED"/>
    <property type="match status" value="1"/>
</dbReference>
<reference evidence="3" key="1">
    <citation type="submission" date="2018-02" db="EMBL/GenBank/DDBJ databases">
        <title>Rhizophora mucronata_Transcriptome.</title>
        <authorList>
            <person name="Meera S.P."/>
            <person name="Sreeshan A."/>
            <person name="Augustine A."/>
        </authorList>
    </citation>
    <scope>NUCLEOTIDE SEQUENCE</scope>
    <source>
        <tissue evidence="3">Leaf</tissue>
    </source>
</reference>
<evidence type="ECO:0000256" key="1">
    <source>
        <dbReference type="ARBA" id="ARBA00006643"/>
    </source>
</evidence>
<dbReference type="InterPro" id="IPR046848">
    <property type="entry name" value="E_motif"/>
</dbReference>
<evidence type="ECO:0000259" key="2">
    <source>
        <dbReference type="Pfam" id="PF14432"/>
    </source>
</evidence>
<dbReference type="GO" id="GO:0008270">
    <property type="term" value="F:zinc ion binding"/>
    <property type="evidence" value="ECO:0007669"/>
    <property type="project" value="InterPro"/>
</dbReference>
<dbReference type="GO" id="GO:0003723">
    <property type="term" value="F:RNA binding"/>
    <property type="evidence" value="ECO:0007669"/>
    <property type="project" value="InterPro"/>
</dbReference>